<sequence length="123" mass="13471">MKTLNVKARPWRGGWELEIDPENITQVRKLRNARQQVIDFLDTVESTIDHSAFEIVLVPDLGELGNEVLAARAATRRAAELQKAAASQTRLVVSELRAQHFSGGDIAELLGVSVGRVSQLAGK</sequence>
<gene>
    <name evidence="1" type="ORF">UFOPK1591_00808</name>
</gene>
<accession>A0A6J6DFX5</accession>
<reference evidence="1" key="1">
    <citation type="submission" date="2020-05" db="EMBL/GenBank/DDBJ databases">
        <authorList>
            <person name="Chiriac C."/>
            <person name="Salcher M."/>
            <person name="Ghai R."/>
            <person name="Kavagutti S V."/>
        </authorList>
    </citation>
    <scope>NUCLEOTIDE SEQUENCE</scope>
</reference>
<name>A0A6J6DFX5_9ZZZZ</name>
<dbReference type="AlphaFoldDB" id="A0A6J6DFX5"/>
<evidence type="ECO:0000313" key="1">
    <source>
        <dbReference type="EMBL" id="CAB4562164.1"/>
    </source>
</evidence>
<protein>
    <submittedName>
        <fullName evidence="1">Unannotated protein</fullName>
    </submittedName>
</protein>
<organism evidence="1">
    <name type="scientific">freshwater metagenome</name>
    <dbReference type="NCBI Taxonomy" id="449393"/>
    <lineage>
        <taxon>unclassified sequences</taxon>
        <taxon>metagenomes</taxon>
        <taxon>ecological metagenomes</taxon>
    </lineage>
</organism>
<proteinExistence type="predicted"/>
<dbReference type="EMBL" id="CAEZTD010000054">
    <property type="protein sequence ID" value="CAB4562164.1"/>
    <property type="molecule type" value="Genomic_DNA"/>
</dbReference>